<feature type="domain" description="C2H2-type" evidence="13">
    <location>
        <begin position="506"/>
        <end position="533"/>
    </location>
</feature>
<dbReference type="GO" id="GO:0008270">
    <property type="term" value="F:zinc ion binding"/>
    <property type="evidence" value="ECO:0007669"/>
    <property type="project" value="UniProtKB-KW"/>
</dbReference>
<dbReference type="AlphaFoldDB" id="A0A0A9WU89"/>
<feature type="compositionally biased region" description="Acidic residues" evidence="12">
    <location>
        <begin position="244"/>
        <end position="253"/>
    </location>
</feature>
<keyword evidence="10" id="KW-0539">Nucleus</keyword>
<feature type="domain" description="C2H2-type" evidence="13">
    <location>
        <begin position="479"/>
        <end position="506"/>
    </location>
</feature>
<dbReference type="PANTHER" id="PTHR16515:SF49">
    <property type="entry name" value="GASTRULA ZINC FINGER PROTEIN XLCGF49.1-LIKE-RELATED"/>
    <property type="match status" value="1"/>
</dbReference>
<feature type="region of interest" description="Disordered" evidence="12">
    <location>
        <begin position="181"/>
        <end position="206"/>
    </location>
</feature>
<feature type="domain" description="C2H2-type" evidence="13">
    <location>
        <begin position="358"/>
        <end position="386"/>
    </location>
</feature>
<protein>
    <recommendedName>
        <fullName evidence="13">C2H2-type domain-containing protein</fullName>
    </recommendedName>
</protein>
<evidence type="ECO:0000256" key="1">
    <source>
        <dbReference type="ARBA" id="ARBA00004123"/>
    </source>
</evidence>
<sequence>MASDMEVITVLPPPMFNYDADDLLGEWEQWFQKLEDYLIAYDRVDTPDEDKIRVLLNHLGNEGKEIYESLEAKNSPGERITSYEELCEALARYFDSAKNVLFERFKFFKMKRKSSQSVKEFVDDLTKASSSCEFTEKENIIRDKLMEQLKDKLLIERLLVEGGTLTLERAVKICHKWENRKANENKPPGSENGPEPPRPPMENLSAKIRDSNTNKNLSSLPVITILGVIPQEGLNNSSLKAAEPSDDDRDFWDDGNSRTYSDEEENKPKGPQGSMCDVCGKICQGPAHLRKHMEVHSGKKPYKCTKCDYRGTLKASLQSHMRVHESCKFKCDQCDFKARRSYGLKIHKRVNHTGERPYACEICDRKYPDCGALNFHMRSRHTEDKIKQDQPHWNYKCDTCGRKFVMEDRYNRHVAAHASDQPYQCYSCDFKTNSRNSIIRHLSNRHGEKNFVCSHCDYRTAMKSDFSDHMLRHSGTRPYMCDVCGFSAASRSTLTSHKRVHSEKNITCEYCDFRTSRRQSMKGHMRRHTGDRPYECTFCGYKAAQKGTLTKHIEVIHNKNGSSKKPRAPRKTPAKQTASNVDSGQSAVTSQNTSSQEVYPPLNQQSVNTNYSQHHLQHHNYNPHVLPPAPAVYLPQNNYYPSAPSAYYNNNANLEIVHNNSPFDLDQFVRSNMIN</sequence>
<dbReference type="InterPro" id="IPR050331">
    <property type="entry name" value="Zinc_finger"/>
</dbReference>
<dbReference type="FunFam" id="3.30.160.60:FF:000882">
    <property type="entry name" value="Predicted gene, 21060"/>
    <property type="match status" value="1"/>
</dbReference>
<dbReference type="EMBL" id="GBHO01032617">
    <property type="protein sequence ID" value="JAG10987.1"/>
    <property type="molecule type" value="Transcribed_RNA"/>
</dbReference>
<keyword evidence="8" id="KW-0238">DNA-binding</keyword>
<evidence type="ECO:0000256" key="6">
    <source>
        <dbReference type="ARBA" id="ARBA00022833"/>
    </source>
</evidence>
<dbReference type="Pfam" id="PF00096">
    <property type="entry name" value="zf-C2H2"/>
    <property type="match status" value="3"/>
</dbReference>
<evidence type="ECO:0000256" key="5">
    <source>
        <dbReference type="ARBA" id="ARBA00022771"/>
    </source>
</evidence>
<dbReference type="InterPro" id="IPR013087">
    <property type="entry name" value="Znf_C2H2_type"/>
</dbReference>
<reference evidence="14" key="1">
    <citation type="journal article" date="2014" name="PLoS ONE">
        <title>Transcriptome-Based Identification of ABC Transporters in the Western Tarnished Plant Bug Lygus hesperus.</title>
        <authorList>
            <person name="Hull J.J."/>
            <person name="Chaney K."/>
            <person name="Geib S.M."/>
            <person name="Fabrick J.A."/>
            <person name="Brent C.S."/>
            <person name="Walsh D."/>
            <person name="Lavine L.C."/>
        </authorList>
    </citation>
    <scope>NUCLEOTIDE SEQUENCE</scope>
</reference>
<name>A0A0A9WU89_LYGHE</name>
<evidence type="ECO:0000256" key="12">
    <source>
        <dbReference type="SAM" id="MobiDB-lite"/>
    </source>
</evidence>
<dbReference type="EMBL" id="GBHO01032618">
    <property type="protein sequence ID" value="JAG10986.1"/>
    <property type="molecule type" value="Transcribed_RNA"/>
</dbReference>
<evidence type="ECO:0000259" key="13">
    <source>
        <dbReference type="PROSITE" id="PS50157"/>
    </source>
</evidence>
<feature type="domain" description="C2H2-type" evidence="13">
    <location>
        <begin position="329"/>
        <end position="357"/>
    </location>
</feature>
<feature type="domain" description="C2H2-type" evidence="13">
    <location>
        <begin position="274"/>
        <end position="301"/>
    </location>
</feature>
<evidence type="ECO:0000256" key="7">
    <source>
        <dbReference type="ARBA" id="ARBA00023015"/>
    </source>
</evidence>
<gene>
    <name evidence="14" type="ORF">CM83_52852</name>
    <name evidence="15" type="ORF">CM83_52855</name>
</gene>
<dbReference type="InterPro" id="IPR036236">
    <property type="entry name" value="Znf_C2H2_sf"/>
</dbReference>
<dbReference type="PROSITE" id="PS50157">
    <property type="entry name" value="ZINC_FINGER_C2H2_2"/>
    <property type="match status" value="9"/>
</dbReference>
<dbReference type="PROSITE" id="PS00028">
    <property type="entry name" value="ZINC_FINGER_C2H2_1"/>
    <property type="match status" value="3"/>
</dbReference>
<dbReference type="SUPFAM" id="SSF57667">
    <property type="entry name" value="beta-beta-alpha zinc fingers"/>
    <property type="match status" value="5"/>
</dbReference>
<dbReference type="GO" id="GO:0010468">
    <property type="term" value="P:regulation of gene expression"/>
    <property type="evidence" value="ECO:0007669"/>
    <property type="project" value="TreeGrafter"/>
</dbReference>
<dbReference type="FunFam" id="3.30.160.60:FF:000075">
    <property type="entry name" value="Putative zinc finger protein 536"/>
    <property type="match status" value="2"/>
</dbReference>
<evidence type="ECO:0000256" key="2">
    <source>
        <dbReference type="ARBA" id="ARBA00006991"/>
    </source>
</evidence>
<dbReference type="Gene3D" id="3.30.160.60">
    <property type="entry name" value="Classic Zinc Finger"/>
    <property type="match status" value="9"/>
</dbReference>
<evidence type="ECO:0000256" key="9">
    <source>
        <dbReference type="ARBA" id="ARBA00023163"/>
    </source>
</evidence>
<feature type="region of interest" description="Disordered" evidence="12">
    <location>
        <begin position="557"/>
        <end position="600"/>
    </location>
</feature>
<keyword evidence="6" id="KW-0862">Zinc</keyword>
<evidence type="ECO:0000256" key="4">
    <source>
        <dbReference type="ARBA" id="ARBA00022737"/>
    </source>
</evidence>
<evidence type="ECO:0000256" key="3">
    <source>
        <dbReference type="ARBA" id="ARBA00022723"/>
    </source>
</evidence>
<keyword evidence="7" id="KW-0805">Transcription regulation</keyword>
<keyword evidence="5 11" id="KW-0863">Zinc-finger</keyword>
<dbReference type="PANTHER" id="PTHR16515">
    <property type="entry name" value="PR DOMAIN ZINC FINGER PROTEIN"/>
    <property type="match status" value="1"/>
</dbReference>
<evidence type="ECO:0000256" key="11">
    <source>
        <dbReference type="PROSITE-ProRule" id="PRU00042"/>
    </source>
</evidence>
<feature type="domain" description="C2H2-type" evidence="13">
    <location>
        <begin position="451"/>
        <end position="478"/>
    </location>
</feature>
<comment type="similarity">
    <text evidence="2">Belongs to the krueppel C2H2-type zinc-finger protein family.</text>
</comment>
<comment type="subcellular location">
    <subcellularLocation>
        <location evidence="1">Nucleus</location>
    </subcellularLocation>
</comment>
<accession>A0A0A9WU89</accession>
<dbReference type="FunFam" id="3.30.160.60:FF:000446">
    <property type="entry name" value="Zinc finger protein"/>
    <property type="match status" value="1"/>
</dbReference>
<evidence type="ECO:0000256" key="10">
    <source>
        <dbReference type="ARBA" id="ARBA00023242"/>
    </source>
</evidence>
<keyword evidence="3" id="KW-0479">Metal-binding</keyword>
<dbReference type="SMART" id="SM00355">
    <property type="entry name" value="ZnF_C2H2"/>
    <property type="match status" value="10"/>
</dbReference>
<organism evidence="14">
    <name type="scientific">Lygus hesperus</name>
    <name type="common">Western plant bug</name>
    <dbReference type="NCBI Taxonomy" id="30085"/>
    <lineage>
        <taxon>Eukaryota</taxon>
        <taxon>Metazoa</taxon>
        <taxon>Ecdysozoa</taxon>
        <taxon>Arthropoda</taxon>
        <taxon>Hexapoda</taxon>
        <taxon>Insecta</taxon>
        <taxon>Pterygota</taxon>
        <taxon>Neoptera</taxon>
        <taxon>Paraneoptera</taxon>
        <taxon>Hemiptera</taxon>
        <taxon>Heteroptera</taxon>
        <taxon>Panheteroptera</taxon>
        <taxon>Cimicomorpha</taxon>
        <taxon>Miridae</taxon>
        <taxon>Mirini</taxon>
        <taxon>Lygus</taxon>
    </lineage>
</organism>
<evidence type="ECO:0000313" key="15">
    <source>
        <dbReference type="EMBL" id="JAG10987.1"/>
    </source>
</evidence>
<feature type="compositionally biased region" description="Basic residues" evidence="12">
    <location>
        <begin position="562"/>
        <end position="573"/>
    </location>
</feature>
<proteinExistence type="inferred from homology"/>
<keyword evidence="9" id="KW-0804">Transcription</keyword>
<feature type="domain" description="C2H2-type" evidence="13">
    <location>
        <begin position="395"/>
        <end position="422"/>
    </location>
</feature>
<feature type="region of interest" description="Disordered" evidence="12">
    <location>
        <begin position="236"/>
        <end position="272"/>
    </location>
</feature>
<dbReference type="GO" id="GO:0005634">
    <property type="term" value="C:nucleus"/>
    <property type="evidence" value="ECO:0007669"/>
    <property type="project" value="UniProtKB-SubCell"/>
</dbReference>
<evidence type="ECO:0000256" key="8">
    <source>
        <dbReference type="ARBA" id="ARBA00023125"/>
    </source>
</evidence>
<reference evidence="14" key="2">
    <citation type="submission" date="2014-07" db="EMBL/GenBank/DDBJ databases">
        <authorList>
            <person name="Hull J."/>
        </authorList>
    </citation>
    <scope>NUCLEOTIDE SEQUENCE</scope>
</reference>
<feature type="domain" description="C2H2-type" evidence="13">
    <location>
        <begin position="534"/>
        <end position="562"/>
    </location>
</feature>
<feature type="domain" description="C2H2-type" evidence="13">
    <location>
        <begin position="302"/>
        <end position="329"/>
    </location>
</feature>
<dbReference type="GO" id="GO:0003677">
    <property type="term" value="F:DNA binding"/>
    <property type="evidence" value="ECO:0007669"/>
    <property type="project" value="UniProtKB-KW"/>
</dbReference>
<feature type="compositionally biased region" description="Polar residues" evidence="12">
    <location>
        <begin position="576"/>
        <end position="600"/>
    </location>
</feature>
<evidence type="ECO:0000313" key="14">
    <source>
        <dbReference type="EMBL" id="JAG10986.1"/>
    </source>
</evidence>
<keyword evidence="4" id="KW-0677">Repeat</keyword>